<dbReference type="Proteomes" id="UP000064137">
    <property type="component" value="Chromosome"/>
</dbReference>
<dbReference type="SUPFAM" id="SSF47090">
    <property type="entry name" value="PGBD-like"/>
    <property type="match status" value="1"/>
</dbReference>
<sequence length="261" mass="28949">MRNPFKLLPWLLCGLLLAGCSSGPRINDDYTARDQDSRVQYIVLHYTAAGSQQSLKLLTQAGVSAHYLIDTDGTIYRLVDENRRAWHAGVSEWEGRTWLNSTSIGIEMVNLGFRDTPAGRQWYPFSEAQIKALIPLLKDIEQRHGLDRRAIVGHSDIAPGRKQDPGPLFPWARLAAAGLINWPDQNVVAQRQASLGGVLPPPAWFQDQLARIGYAVPRTGVLDQGTRDVIGAFQMKYRPGRFDGQPDLQTAALLLSLPSGR</sequence>
<evidence type="ECO:0000313" key="8">
    <source>
        <dbReference type="EMBL" id="ALZ86662.1"/>
    </source>
</evidence>
<evidence type="ECO:0000256" key="6">
    <source>
        <dbReference type="SAM" id="SignalP"/>
    </source>
</evidence>
<feature type="signal peptide" evidence="6">
    <location>
        <begin position="1"/>
        <end position="27"/>
    </location>
</feature>
<gene>
    <name evidence="8" type="ORF">APT59_21510</name>
</gene>
<dbReference type="Gene3D" id="1.10.101.10">
    <property type="entry name" value="PGBD-like superfamily/PGBD"/>
    <property type="match status" value="1"/>
</dbReference>
<dbReference type="GO" id="GO:0008745">
    <property type="term" value="F:N-acetylmuramoyl-L-alanine amidase activity"/>
    <property type="evidence" value="ECO:0007669"/>
    <property type="project" value="UniProtKB-EC"/>
</dbReference>
<dbReference type="EMBL" id="CP013987">
    <property type="protein sequence ID" value="ALZ86662.1"/>
    <property type="molecule type" value="Genomic_DNA"/>
</dbReference>
<organism evidence="8 9">
    <name type="scientific">Pseudomonas oryzihabitans</name>
    <dbReference type="NCBI Taxonomy" id="47885"/>
    <lineage>
        <taxon>Bacteria</taxon>
        <taxon>Pseudomonadati</taxon>
        <taxon>Pseudomonadota</taxon>
        <taxon>Gammaproteobacteria</taxon>
        <taxon>Pseudomonadales</taxon>
        <taxon>Pseudomonadaceae</taxon>
        <taxon>Pseudomonas</taxon>
    </lineage>
</organism>
<evidence type="ECO:0000256" key="1">
    <source>
        <dbReference type="ARBA" id="ARBA00001561"/>
    </source>
</evidence>
<accession>A0A0U4W9U8</accession>
<comment type="catalytic activity">
    <reaction evidence="1">
        <text>Hydrolyzes the link between N-acetylmuramoyl residues and L-amino acid residues in certain cell-wall glycopeptides.</text>
        <dbReference type="EC" id="3.5.1.28"/>
    </reaction>
</comment>
<evidence type="ECO:0000313" key="9">
    <source>
        <dbReference type="Proteomes" id="UP000064137"/>
    </source>
</evidence>
<dbReference type="FunFam" id="3.40.80.10:FF:000003">
    <property type="entry name" value="N-acetylmuramoyl-L-alanine amidase"/>
    <property type="match status" value="1"/>
</dbReference>
<dbReference type="RefSeq" id="WP_059316702.1">
    <property type="nucleotide sequence ID" value="NZ_CP013987.1"/>
</dbReference>
<dbReference type="InterPro" id="IPR036365">
    <property type="entry name" value="PGBD-like_sf"/>
</dbReference>
<dbReference type="PROSITE" id="PS51257">
    <property type="entry name" value="PROKAR_LIPOPROTEIN"/>
    <property type="match status" value="1"/>
</dbReference>
<dbReference type="KEGG" id="por:APT59_21510"/>
<evidence type="ECO:0000256" key="5">
    <source>
        <dbReference type="ARBA" id="ARBA00023316"/>
    </source>
</evidence>
<dbReference type="GO" id="GO:0009253">
    <property type="term" value="P:peptidoglycan catabolic process"/>
    <property type="evidence" value="ECO:0007669"/>
    <property type="project" value="InterPro"/>
</dbReference>
<feature type="chain" id="PRO_5006853204" description="N-acetylmuramoyl-L-alanine amidase" evidence="6">
    <location>
        <begin position="28"/>
        <end position="261"/>
    </location>
</feature>
<dbReference type="SUPFAM" id="SSF55846">
    <property type="entry name" value="N-acetylmuramoyl-L-alanine amidase-like"/>
    <property type="match status" value="1"/>
</dbReference>
<evidence type="ECO:0000259" key="7">
    <source>
        <dbReference type="SMART" id="SM00644"/>
    </source>
</evidence>
<reference evidence="8 9" key="1">
    <citation type="submission" date="2016-01" db="EMBL/GenBank/DDBJ databases">
        <title>Annotation of Pseudomonas oryzihabitans USDA-ARS-USMARC-56511.</title>
        <authorList>
            <person name="Harhay G.P."/>
            <person name="Harhay D.M."/>
            <person name="Smith T.P.L."/>
            <person name="Bono J.L."/>
            <person name="Heaton M.P."/>
            <person name="Clawson M.L."/>
            <person name="Chitko-Mckown C.G."/>
            <person name="Capik S.F."/>
            <person name="DeDonder K.D."/>
            <person name="Apley M.D."/>
            <person name="Lubbers B.V."/>
            <person name="White B.J."/>
            <person name="Larson R.L."/>
        </authorList>
    </citation>
    <scope>NUCLEOTIDE SEQUENCE [LARGE SCALE GENOMIC DNA]</scope>
    <source>
        <strain evidence="8 9">USDA-ARS-USMARC-56511</strain>
    </source>
</reference>
<dbReference type="GO" id="GO:0009254">
    <property type="term" value="P:peptidoglycan turnover"/>
    <property type="evidence" value="ECO:0007669"/>
    <property type="project" value="TreeGrafter"/>
</dbReference>
<name>A0A0U4W9U8_9PSED</name>
<dbReference type="EC" id="3.5.1.28" evidence="3"/>
<dbReference type="Pfam" id="PF01471">
    <property type="entry name" value="PG_binding_1"/>
    <property type="match status" value="1"/>
</dbReference>
<keyword evidence="6" id="KW-0732">Signal</keyword>
<dbReference type="InterPro" id="IPR002502">
    <property type="entry name" value="Amidase_domain"/>
</dbReference>
<dbReference type="InterPro" id="IPR036505">
    <property type="entry name" value="Amidase/PGRP_sf"/>
</dbReference>
<comment type="similarity">
    <text evidence="2">Belongs to the N-acetylmuramoyl-L-alanine amidase 2 family.</text>
</comment>
<dbReference type="InterPro" id="IPR002477">
    <property type="entry name" value="Peptidoglycan-bd-like"/>
</dbReference>
<dbReference type="AlphaFoldDB" id="A0A0U4W9U8"/>
<dbReference type="PANTHER" id="PTHR30417">
    <property type="entry name" value="N-ACETYLMURAMOYL-L-ALANINE AMIDASE AMID"/>
    <property type="match status" value="1"/>
</dbReference>
<dbReference type="InterPro" id="IPR051206">
    <property type="entry name" value="NAMLAA_amidase_2"/>
</dbReference>
<dbReference type="PANTHER" id="PTHR30417:SF1">
    <property type="entry name" value="N-ACETYLMURAMOYL-L-ALANINE AMIDASE AMID"/>
    <property type="match status" value="1"/>
</dbReference>
<dbReference type="Gene3D" id="3.40.80.10">
    <property type="entry name" value="Peptidoglycan recognition protein-like"/>
    <property type="match status" value="1"/>
</dbReference>
<dbReference type="SMART" id="SM00644">
    <property type="entry name" value="Ami_2"/>
    <property type="match status" value="1"/>
</dbReference>
<dbReference type="OrthoDB" id="9794842at2"/>
<proteinExistence type="inferred from homology"/>
<keyword evidence="4" id="KW-0378">Hydrolase</keyword>
<dbReference type="CDD" id="cd06583">
    <property type="entry name" value="PGRP"/>
    <property type="match status" value="1"/>
</dbReference>
<keyword evidence="5" id="KW-0961">Cell wall biogenesis/degradation</keyword>
<evidence type="ECO:0000256" key="4">
    <source>
        <dbReference type="ARBA" id="ARBA00022801"/>
    </source>
</evidence>
<evidence type="ECO:0000256" key="2">
    <source>
        <dbReference type="ARBA" id="ARBA00007553"/>
    </source>
</evidence>
<protein>
    <recommendedName>
        <fullName evidence="3">N-acetylmuramoyl-L-alanine amidase</fullName>
        <ecNumber evidence="3">3.5.1.28</ecNumber>
    </recommendedName>
</protein>
<dbReference type="Pfam" id="PF01510">
    <property type="entry name" value="Amidase_2"/>
    <property type="match status" value="1"/>
</dbReference>
<dbReference type="GO" id="GO:0019867">
    <property type="term" value="C:outer membrane"/>
    <property type="evidence" value="ECO:0007669"/>
    <property type="project" value="TreeGrafter"/>
</dbReference>
<feature type="domain" description="N-acetylmuramoyl-L-alanine amidase" evidence="7">
    <location>
        <begin position="27"/>
        <end position="166"/>
    </location>
</feature>
<evidence type="ECO:0000256" key="3">
    <source>
        <dbReference type="ARBA" id="ARBA00011901"/>
    </source>
</evidence>
<dbReference type="InterPro" id="IPR036366">
    <property type="entry name" value="PGBDSf"/>
</dbReference>
<dbReference type="GO" id="GO:0071555">
    <property type="term" value="P:cell wall organization"/>
    <property type="evidence" value="ECO:0007669"/>
    <property type="project" value="UniProtKB-KW"/>
</dbReference>